<dbReference type="AlphaFoldDB" id="A0A1E3M805"/>
<dbReference type="Gene3D" id="1.20.58.2200">
    <property type="match status" value="1"/>
</dbReference>
<dbReference type="InterPro" id="IPR038440">
    <property type="entry name" value="FimV_C_sf"/>
</dbReference>
<dbReference type="RefSeq" id="WP_000967571.1">
    <property type="nucleotide sequence ID" value="NZ_AP022238.1"/>
</dbReference>
<reference evidence="2 3" key="1">
    <citation type="journal article" date="2014" name="Antimicrob. Agents Chemother.">
        <title>Triclosan can select for an AdeIJK-overexpressing mutant of Acinetobacter baumannii ATCC 17978 that displays reduced susceptibility to multiple antibiotics.</title>
        <authorList>
            <person name="Fernando D.M."/>
            <person name="Xu W."/>
            <person name="Loewen P.C."/>
            <person name="Zhanel G.G."/>
            <person name="Kumar A."/>
        </authorList>
    </citation>
    <scope>NUCLEOTIDE SEQUENCE [LARGE SCALE GENOMIC DNA]</scope>
    <source>
        <strain evidence="3">ATCC 17978</strain>
    </source>
</reference>
<evidence type="ECO:0000256" key="1">
    <source>
        <dbReference type="SAM" id="MobiDB-lite"/>
    </source>
</evidence>
<dbReference type="Proteomes" id="UP000072389">
    <property type="component" value="Chromosome"/>
</dbReference>
<feature type="compositionally biased region" description="Basic residues" evidence="1">
    <location>
        <begin position="34"/>
        <end position="43"/>
    </location>
</feature>
<evidence type="ECO:0000313" key="2">
    <source>
        <dbReference type="EMBL" id="APP31041.1"/>
    </source>
</evidence>
<feature type="compositionally biased region" description="Basic and acidic residues" evidence="1">
    <location>
        <begin position="49"/>
        <end position="58"/>
    </location>
</feature>
<feature type="region of interest" description="Disordered" evidence="1">
    <location>
        <begin position="22"/>
        <end position="58"/>
    </location>
</feature>
<accession>A0A1E3M805</accession>
<name>A0A1E3M805_ACIBA</name>
<dbReference type="EMBL" id="CP018664">
    <property type="protein sequence ID" value="APP31041.1"/>
    <property type="molecule type" value="Genomic_DNA"/>
</dbReference>
<organism evidence="2 3">
    <name type="scientific">Acinetobacter baumannii</name>
    <dbReference type="NCBI Taxonomy" id="470"/>
    <lineage>
        <taxon>Bacteria</taxon>
        <taxon>Pseudomonadati</taxon>
        <taxon>Pseudomonadota</taxon>
        <taxon>Gammaproteobacteria</taxon>
        <taxon>Moraxellales</taxon>
        <taxon>Moraxellaceae</taxon>
        <taxon>Acinetobacter</taxon>
        <taxon>Acinetobacter calcoaceticus/baumannii complex</taxon>
    </lineage>
</organism>
<evidence type="ECO:0000313" key="3">
    <source>
        <dbReference type="Proteomes" id="UP000072389"/>
    </source>
</evidence>
<sequence>MLYVIPFIILLVVAVILKKRENSQKQEATSPKNINRKSGKKASAKSSKSSREKTKAKVIEENTPAIPQSNPVPEALRHNIQQLIQEKQFSAAEAQVNQALKKDNTQHELYLLLLEIHIAQKDEFAIQQLISHIRSLGLNEIAAQAETRQKEYESSRQPDAIDFPQAQTYEEPKNTDTTAQFDELTTSSSEASFDDLQKDYTPVKQEPAVEIEPLEFNFSFEQTSATENTNQPAQQPELSSTQETNELADLEFSFDLAPLHETEEKSQAVEVKADQENSINALDFHLDLNPSSSETKSVEQAPSLDEIKLIEQTPLEATSITPLEFSLDEPALVTAPEIEIQNNEVVNERVTQTQIEDPLLEAFPKLKQINENELDLKLAEQYIKFGANQAARNLLQGDEQKFNTEQQQHAKNLLNRIAS</sequence>
<gene>
    <name evidence="2" type="ORF">AUO97_09560</name>
</gene>
<evidence type="ECO:0008006" key="4">
    <source>
        <dbReference type="Google" id="ProtNLM"/>
    </source>
</evidence>
<protein>
    <recommendedName>
        <fullName evidence="4">FimV domain-containing protein</fullName>
    </recommendedName>
</protein>
<feature type="region of interest" description="Disordered" evidence="1">
    <location>
        <begin position="152"/>
        <end position="175"/>
    </location>
</feature>
<proteinExistence type="predicted"/>